<proteinExistence type="predicted"/>
<gene>
    <name evidence="1" type="ORF">GCM10009744_51830</name>
</gene>
<comment type="caution">
    <text evidence="1">The sequence shown here is derived from an EMBL/GenBank/DDBJ whole genome shotgun (WGS) entry which is preliminary data.</text>
</comment>
<reference evidence="1 2" key="1">
    <citation type="journal article" date="2019" name="Int. J. Syst. Evol. Microbiol.">
        <title>The Global Catalogue of Microorganisms (GCM) 10K type strain sequencing project: providing services to taxonomists for standard genome sequencing and annotation.</title>
        <authorList>
            <consortium name="The Broad Institute Genomics Platform"/>
            <consortium name="The Broad Institute Genome Sequencing Center for Infectious Disease"/>
            <person name="Wu L."/>
            <person name="Ma J."/>
        </authorList>
    </citation>
    <scope>NUCLEOTIDE SEQUENCE [LARGE SCALE GENOMIC DNA]</scope>
    <source>
        <strain evidence="1 2">JCM 14306</strain>
    </source>
</reference>
<accession>A0ABN2FM69</accession>
<evidence type="ECO:0000313" key="2">
    <source>
        <dbReference type="Proteomes" id="UP001501319"/>
    </source>
</evidence>
<sequence length="110" mass="11805">MPIQHLMKPRPSASMAAANGPAPVDLGAVVRAAVEPLRFALCPRFWAPDGRERPPAADRPVLGLLAADFRARAGEDVRVAIASRLPRLPLESHLSHADYAAPSVVSQQIR</sequence>
<dbReference type="Proteomes" id="UP001501319">
    <property type="component" value="Unassembled WGS sequence"/>
</dbReference>
<name>A0ABN2FM69_9ACTN</name>
<keyword evidence="2" id="KW-1185">Reference proteome</keyword>
<evidence type="ECO:0000313" key="1">
    <source>
        <dbReference type="EMBL" id="GAA1653375.1"/>
    </source>
</evidence>
<organism evidence="1 2">
    <name type="scientific">Kribbella alba</name>
    <dbReference type="NCBI Taxonomy" id="190197"/>
    <lineage>
        <taxon>Bacteria</taxon>
        <taxon>Bacillati</taxon>
        <taxon>Actinomycetota</taxon>
        <taxon>Actinomycetes</taxon>
        <taxon>Propionibacteriales</taxon>
        <taxon>Kribbellaceae</taxon>
        <taxon>Kribbella</taxon>
    </lineage>
</organism>
<protein>
    <submittedName>
        <fullName evidence="1">Uncharacterized protein</fullName>
    </submittedName>
</protein>
<dbReference type="EMBL" id="BAAANE010000009">
    <property type="protein sequence ID" value="GAA1653375.1"/>
    <property type="molecule type" value="Genomic_DNA"/>
</dbReference>